<name>A0ABR6CR10_9BACI</name>
<dbReference type="RefSeq" id="WP_281384500.1">
    <property type="nucleotide sequence ID" value="NZ_JACJHX010000008.1"/>
</dbReference>
<evidence type="ECO:0000313" key="1">
    <source>
        <dbReference type="EMBL" id="MBA9027473.1"/>
    </source>
</evidence>
<dbReference type="Proteomes" id="UP000626697">
    <property type="component" value="Unassembled WGS sequence"/>
</dbReference>
<evidence type="ECO:0000313" key="2">
    <source>
        <dbReference type="Proteomes" id="UP000626697"/>
    </source>
</evidence>
<sequence>MAQHIECRYCDMGFPTKYDGNTICGGCGAECGAAKILVESDDED</sequence>
<keyword evidence="2" id="KW-1185">Reference proteome</keyword>
<gene>
    <name evidence="1" type="ORF">HNP81_002763</name>
</gene>
<organism evidence="1 2">
    <name type="scientific">Peribacillus huizhouensis</name>
    <dbReference type="NCBI Taxonomy" id="1501239"/>
    <lineage>
        <taxon>Bacteria</taxon>
        <taxon>Bacillati</taxon>
        <taxon>Bacillota</taxon>
        <taxon>Bacilli</taxon>
        <taxon>Bacillales</taxon>
        <taxon>Bacillaceae</taxon>
        <taxon>Peribacillus</taxon>
    </lineage>
</organism>
<accession>A0ABR6CR10</accession>
<proteinExistence type="predicted"/>
<dbReference type="EMBL" id="JACJHX010000008">
    <property type="protein sequence ID" value="MBA9027473.1"/>
    <property type="molecule type" value="Genomic_DNA"/>
</dbReference>
<protein>
    <submittedName>
        <fullName evidence="1">Uncharacterized protein</fullName>
    </submittedName>
</protein>
<comment type="caution">
    <text evidence="1">The sequence shown here is derived from an EMBL/GenBank/DDBJ whole genome shotgun (WGS) entry which is preliminary data.</text>
</comment>
<reference evidence="1 2" key="1">
    <citation type="submission" date="2020-08" db="EMBL/GenBank/DDBJ databases">
        <title>Genomic Encyclopedia of Type Strains, Phase IV (KMG-IV): sequencing the most valuable type-strain genomes for metagenomic binning, comparative biology and taxonomic classification.</title>
        <authorList>
            <person name="Goeker M."/>
        </authorList>
    </citation>
    <scope>NUCLEOTIDE SEQUENCE [LARGE SCALE GENOMIC DNA]</scope>
    <source>
        <strain evidence="1 2">DSM 105481</strain>
    </source>
</reference>